<evidence type="ECO:0000259" key="1">
    <source>
        <dbReference type="Pfam" id="PF24740"/>
    </source>
</evidence>
<evidence type="ECO:0000313" key="3">
    <source>
        <dbReference type="Proteomes" id="UP000175679"/>
    </source>
</evidence>
<comment type="caution">
    <text evidence="2">The sequence shown here is derived from an EMBL/GenBank/DDBJ whole genome shotgun (WGS) entry which is preliminary data.</text>
</comment>
<evidence type="ECO:0000313" key="2">
    <source>
        <dbReference type="EMBL" id="OEY87081.1"/>
    </source>
</evidence>
<dbReference type="AlphaFoldDB" id="A0A1E7QKS8"/>
<organism evidence="2 3">
    <name type="scientific">Wolbachia pipientis</name>
    <dbReference type="NCBI Taxonomy" id="955"/>
    <lineage>
        <taxon>Bacteria</taxon>
        <taxon>Pseudomonadati</taxon>
        <taxon>Pseudomonadota</taxon>
        <taxon>Alphaproteobacteria</taxon>
        <taxon>Rickettsiales</taxon>
        <taxon>Anaplasmataceae</taxon>
        <taxon>Wolbachieae</taxon>
        <taxon>Wolbachia</taxon>
    </lineage>
</organism>
<reference evidence="2 3" key="1">
    <citation type="submission" date="2016-09" db="EMBL/GenBank/DDBJ databases">
        <title>Genomic evidence for plant-parasitic nematodes as the earliest Wolbachia hosts.</title>
        <authorList>
            <person name="Brown A.M."/>
            <person name="Wasala S.K."/>
            <person name="Howe D.K."/>
            <person name="Peetz A.B."/>
            <person name="Zasada I.A."/>
            <person name="Denver D.R."/>
        </authorList>
    </citation>
    <scope>NUCLEOTIDE SEQUENCE [LARGE SCALE GENOMIC DNA]</scope>
    <source>
        <strain evidence="3">wPpe</strain>
    </source>
</reference>
<name>A0A1E7QKS8_WOLPI</name>
<dbReference type="OrthoDB" id="3476150at2"/>
<dbReference type="InterPro" id="IPR056108">
    <property type="entry name" value="DUF7691"/>
</dbReference>
<keyword evidence="3" id="KW-1185">Reference proteome</keyword>
<protein>
    <recommendedName>
        <fullName evidence="1">DUF7691 domain-containing protein</fullName>
    </recommendedName>
</protein>
<proteinExistence type="predicted"/>
<dbReference type="EMBL" id="MJMG01000001">
    <property type="protein sequence ID" value="OEY87081.1"/>
    <property type="molecule type" value="Genomic_DNA"/>
</dbReference>
<feature type="domain" description="DUF7691" evidence="1">
    <location>
        <begin position="1"/>
        <end position="158"/>
    </location>
</feature>
<gene>
    <name evidence="2" type="ORF">BIY23_01170</name>
</gene>
<dbReference type="RefSeq" id="WP_070064731.1">
    <property type="nucleotide sequence ID" value="NZ_MJMG01000001.1"/>
</dbReference>
<accession>A0A1E7QKS8</accession>
<sequence length="211" mass="23664">MGIYVSSYAVRIEDLEKAIGSNDNHLYEEVSKVFDGDFGVKVNMALKDLIFNQPLHNHSADFYQYALEALCSYLGEGLHYRCDLKVGVTTDIVDNIFKSDFGLNVDIVETLISPQREQEFFSRLPISHDQCVCSGILDRSNLLSLQSQFTKIRITDSLLETLEASLNEEERNGTICSETSDKAEGYSLIADIKAHISYCVKSGFDLASFAY</sequence>
<dbReference type="Pfam" id="PF24740">
    <property type="entry name" value="DUF7691"/>
    <property type="match status" value="1"/>
</dbReference>
<dbReference type="Proteomes" id="UP000175679">
    <property type="component" value="Unassembled WGS sequence"/>
</dbReference>